<evidence type="ECO:0000256" key="9">
    <source>
        <dbReference type="ARBA" id="ARBA00039242"/>
    </source>
</evidence>
<dbReference type="InterPro" id="IPR051521">
    <property type="entry name" value="tRNA_Mod/Golgi_Maint"/>
</dbReference>
<evidence type="ECO:0000256" key="10">
    <source>
        <dbReference type="ARBA" id="ARBA00042508"/>
    </source>
</evidence>
<dbReference type="GO" id="GO:0005634">
    <property type="term" value="C:nucleus"/>
    <property type="evidence" value="ECO:0007669"/>
    <property type="project" value="UniProtKB-SubCell"/>
</dbReference>
<keyword evidence="5" id="KW-0819">tRNA processing</keyword>
<protein>
    <recommendedName>
        <fullName evidence="9">tRNA-uridine aminocarboxypropyltransferase 1</fullName>
        <ecNumber evidence="2">2.5.1.25</ecNumber>
    </recommendedName>
    <alternativeName>
        <fullName evidence="10">DTW domain-containing protein 1</fullName>
    </alternativeName>
</protein>
<comment type="subcellular location">
    <subcellularLocation>
        <location evidence="1">Nucleus</location>
    </subcellularLocation>
</comment>
<evidence type="ECO:0000259" key="12">
    <source>
        <dbReference type="SMART" id="SM01144"/>
    </source>
</evidence>
<reference evidence="13 14" key="1">
    <citation type="journal article" date="2023" name="Sci. Data">
        <title>Genome assembly of the Korean intertidal mud-creeper Batillaria attramentaria.</title>
        <authorList>
            <person name="Patra A.K."/>
            <person name="Ho P.T."/>
            <person name="Jun S."/>
            <person name="Lee S.J."/>
            <person name="Kim Y."/>
            <person name="Won Y.J."/>
        </authorList>
    </citation>
    <scope>NUCLEOTIDE SEQUENCE [LARGE SCALE GENOMIC DNA]</scope>
    <source>
        <strain evidence="13">Wonlab-2016</strain>
    </source>
</reference>
<evidence type="ECO:0000256" key="6">
    <source>
        <dbReference type="ARBA" id="ARBA00023242"/>
    </source>
</evidence>
<evidence type="ECO:0000256" key="7">
    <source>
        <dbReference type="ARBA" id="ARBA00037050"/>
    </source>
</evidence>
<comment type="caution">
    <text evidence="13">The sequence shown here is derived from an EMBL/GenBank/DDBJ whole genome shotgun (WGS) entry which is preliminary data.</text>
</comment>
<dbReference type="GO" id="GO:0016432">
    <property type="term" value="F:tRNA-uridine aminocarboxypropyltransferase activity"/>
    <property type="evidence" value="ECO:0007669"/>
    <property type="project" value="UniProtKB-EC"/>
</dbReference>
<evidence type="ECO:0000313" key="13">
    <source>
        <dbReference type="EMBL" id="KAK7490808.1"/>
    </source>
</evidence>
<keyword evidence="6" id="KW-0539">Nucleus</keyword>
<keyword evidence="14" id="KW-1185">Reference proteome</keyword>
<dbReference type="GO" id="GO:0008033">
    <property type="term" value="P:tRNA processing"/>
    <property type="evidence" value="ECO:0007669"/>
    <property type="project" value="UniProtKB-KW"/>
</dbReference>
<organism evidence="13 14">
    <name type="scientific">Batillaria attramentaria</name>
    <dbReference type="NCBI Taxonomy" id="370345"/>
    <lineage>
        <taxon>Eukaryota</taxon>
        <taxon>Metazoa</taxon>
        <taxon>Spiralia</taxon>
        <taxon>Lophotrochozoa</taxon>
        <taxon>Mollusca</taxon>
        <taxon>Gastropoda</taxon>
        <taxon>Caenogastropoda</taxon>
        <taxon>Sorbeoconcha</taxon>
        <taxon>Cerithioidea</taxon>
        <taxon>Batillariidae</taxon>
        <taxon>Batillaria</taxon>
    </lineage>
</organism>
<evidence type="ECO:0000256" key="4">
    <source>
        <dbReference type="ARBA" id="ARBA00022691"/>
    </source>
</evidence>
<feature type="domain" description="DTW" evidence="12">
    <location>
        <begin position="109"/>
        <end position="410"/>
    </location>
</feature>
<evidence type="ECO:0000256" key="5">
    <source>
        <dbReference type="ARBA" id="ARBA00022694"/>
    </source>
</evidence>
<dbReference type="EC" id="2.5.1.25" evidence="2"/>
<evidence type="ECO:0000313" key="14">
    <source>
        <dbReference type="Proteomes" id="UP001519460"/>
    </source>
</evidence>
<name>A0ABD0KU58_9CAEN</name>
<proteinExistence type="inferred from homology"/>
<sequence length="429" mass="48810">VSLLGKKGKTLDAQAREIALNVAEYFKREAELGRTLMPLHSYQKRAAAATGVSTATLRKLEGARREIRSERVAAEGMVEDPFPDLSIADTSILDTTESRHKCRKCTKSRKYFCYSCCVPMPQIQDKVPRIKLPVKIDIIKHQSESDGKSTCPHAVVLAPEDVTVYTFPCIPDYDREKVVLVFPCEEAKTLKDMVLAATCSVPASIPNTLIINTPTTSHTDSGLHTPRPDQGLHTPGGFTDITTSSTYADLQTIWTNPYFQTQGPSPGLQPVGTYTYLQSVPLYTPTTDFNTSGKRMADSQMPQTAEKRMRVVTPPFERAVFIDCTWNQTKNIIQDERLKDLRRVQINNYTTQFWRCQEGLPLSHLSTIEAIYYFVREYHEEVLGETYLNEYDNLLFFFVYFYKKIREKYQGGKLDLPKAYARKLEDQHQ</sequence>
<feature type="non-terminal residue" evidence="13">
    <location>
        <position position="1"/>
    </location>
</feature>
<dbReference type="EMBL" id="JACVVK020000122">
    <property type="protein sequence ID" value="KAK7490808.1"/>
    <property type="molecule type" value="Genomic_DNA"/>
</dbReference>
<dbReference type="PANTHER" id="PTHR15627">
    <property type="entry name" value="NATURAL KILLER CELL-SPECIFIC ANTIGEN KLIP1"/>
    <property type="match status" value="1"/>
</dbReference>
<dbReference type="Pfam" id="PF03942">
    <property type="entry name" value="DTW"/>
    <property type="match status" value="2"/>
</dbReference>
<comment type="similarity">
    <text evidence="8">Belongs to the TDD superfamily. DTWD1 family.</text>
</comment>
<gene>
    <name evidence="13" type="ORF">BaRGS_00017864</name>
</gene>
<accession>A0ABD0KU58</accession>
<keyword evidence="4" id="KW-0949">S-adenosyl-L-methionine</keyword>
<evidence type="ECO:0000256" key="1">
    <source>
        <dbReference type="ARBA" id="ARBA00004123"/>
    </source>
</evidence>
<dbReference type="SMART" id="SM01144">
    <property type="entry name" value="DTW"/>
    <property type="match status" value="1"/>
</dbReference>
<evidence type="ECO:0000256" key="8">
    <source>
        <dbReference type="ARBA" id="ARBA00038290"/>
    </source>
</evidence>
<evidence type="ECO:0000256" key="11">
    <source>
        <dbReference type="ARBA" id="ARBA00048718"/>
    </source>
</evidence>
<comment type="function">
    <text evidence="7">Catalyzes the formation of 3-(3-amino-3-carboxypropyl)uridine (acp3U) at position 20 in the D-loop of several cytoplasmic tRNAs (acp3U(20)).</text>
</comment>
<dbReference type="AlphaFoldDB" id="A0ABD0KU58"/>
<dbReference type="Proteomes" id="UP001519460">
    <property type="component" value="Unassembled WGS sequence"/>
</dbReference>
<keyword evidence="3" id="KW-0808">Transferase</keyword>
<evidence type="ECO:0000256" key="3">
    <source>
        <dbReference type="ARBA" id="ARBA00022679"/>
    </source>
</evidence>
<evidence type="ECO:0000256" key="2">
    <source>
        <dbReference type="ARBA" id="ARBA00012386"/>
    </source>
</evidence>
<dbReference type="InterPro" id="IPR005636">
    <property type="entry name" value="DTW"/>
</dbReference>
<comment type="catalytic activity">
    <reaction evidence="11">
        <text>a uridine in tRNA + S-adenosyl-L-methionine = a 3-[(3S)-3-amino-3-carboxypropyl]uridine in tRNA + S-methyl-5'-thioadenosine + H(+)</text>
        <dbReference type="Rhea" id="RHEA:62432"/>
        <dbReference type="Rhea" id="RHEA-COMP:13339"/>
        <dbReference type="Rhea" id="RHEA-COMP:16092"/>
        <dbReference type="ChEBI" id="CHEBI:15378"/>
        <dbReference type="ChEBI" id="CHEBI:17509"/>
        <dbReference type="ChEBI" id="CHEBI:59789"/>
        <dbReference type="ChEBI" id="CHEBI:65315"/>
        <dbReference type="ChEBI" id="CHEBI:82930"/>
        <dbReference type="EC" id="2.5.1.25"/>
    </reaction>
</comment>
<dbReference type="PANTHER" id="PTHR15627:SF8">
    <property type="entry name" value="TRNA-URIDINE AMINOCARBOXYPROPYLTRANSFERASE 1"/>
    <property type="match status" value="1"/>
</dbReference>